<feature type="region of interest" description="Disordered" evidence="1">
    <location>
        <begin position="1"/>
        <end position="81"/>
    </location>
</feature>
<feature type="compositionally biased region" description="Basic residues" evidence="1">
    <location>
        <begin position="1"/>
        <end position="10"/>
    </location>
</feature>
<sequence length="99" mass="11486">MRRGRGKGKRQNASAGEYGEEEKIPAYRRRGRPQKAVKDETKGGEEIIEKDDDTNGSVTSKEEVAGNGSKRKQPVRVQREQYNGRREWIRIQAKHRWFS</sequence>
<dbReference type="PANTHER" id="PTHR34055:SF15">
    <property type="entry name" value="RHO GTPASE-ACTIVATING GACO-LIKE PROTEIN"/>
    <property type="match status" value="1"/>
</dbReference>
<accession>A0A3P6FXD8</accession>
<feature type="compositionally biased region" description="Basic residues" evidence="1">
    <location>
        <begin position="26"/>
        <end position="35"/>
    </location>
</feature>
<dbReference type="EMBL" id="LR031879">
    <property type="protein sequence ID" value="VDD57778.1"/>
    <property type="molecule type" value="Genomic_DNA"/>
</dbReference>
<feature type="compositionally biased region" description="Basic and acidic residues" evidence="1">
    <location>
        <begin position="36"/>
        <end position="47"/>
    </location>
</feature>
<protein>
    <submittedName>
        <fullName evidence="2">Uncharacterized protein</fullName>
    </submittedName>
</protein>
<evidence type="ECO:0000256" key="1">
    <source>
        <dbReference type="SAM" id="MobiDB-lite"/>
    </source>
</evidence>
<organism evidence="2">
    <name type="scientific">Brassica oleracea</name>
    <name type="common">Wild cabbage</name>
    <dbReference type="NCBI Taxonomy" id="3712"/>
    <lineage>
        <taxon>Eukaryota</taxon>
        <taxon>Viridiplantae</taxon>
        <taxon>Streptophyta</taxon>
        <taxon>Embryophyta</taxon>
        <taxon>Tracheophyta</taxon>
        <taxon>Spermatophyta</taxon>
        <taxon>Magnoliopsida</taxon>
        <taxon>eudicotyledons</taxon>
        <taxon>Gunneridae</taxon>
        <taxon>Pentapetalae</taxon>
        <taxon>rosids</taxon>
        <taxon>malvids</taxon>
        <taxon>Brassicales</taxon>
        <taxon>Brassicaceae</taxon>
        <taxon>Brassiceae</taxon>
        <taxon>Brassica</taxon>
    </lineage>
</organism>
<dbReference type="AlphaFoldDB" id="A0A3P6FXD8"/>
<proteinExistence type="predicted"/>
<name>A0A3P6FXD8_BRAOL</name>
<gene>
    <name evidence="2" type="ORF">BOLC8T51007H</name>
</gene>
<dbReference type="PANTHER" id="PTHR34055">
    <property type="entry name" value="OS09G0491596 PROTEIN"/>
    <property type="match status" value="1"/>
</dbReference>
<evidence type="ECO:0000313" key="2">
    <source>
        <dbReference type="EMBL" id="VDD57778.1"/>
    </source>
</evidence>
<reference evidence="2" key="1">
    <citation type="submission" date="2018-11" db="EMBL/GenBank/DDBJ databases">
        <authorList>
            <consortium name="Genoscope - CEA"/>
            <person name="William W."/>
        </authorList>
    </citation>
    <scope>NUCLEOTIDE SEQUENCE</scope>
</reference>